<dbReference type="SMART" id="SM00347">
    <property type="entry name" value="HTH_MARR"/>
    <property type="match status" value="1"/>
</dbReference>
<comment type="caution">
    <text evidence="2">The sequence shown here is derived from an EMBL/GenBank/DDBJ whole genome shotgun (WGS) entry which is preliminary data.</text>
</comment>
<dbReference type="EMBL" id="RKHO01000001">
    <property type="protein sequence ID" value="ROR91979.1"/>
    <property type="molecule type" value="Genomic_DNA"/>
</dbReference>
<sequence>MSNHDLQDLSNELVVLTARLVRVVRRNDVGVPAASTRVLSLLDELGPATVSALAEADRCRQPTMTGLVKGLTDKGWVDRSPHPDDARSTLVALNEAGRAQLTEVRARNAALVADRTASAGLSPEDLATAVAVLRELVS</sequence>
<gene>
    <name evidence="2" type="ORF">EDD33_2860</name>
</gene>
<dbReference type="SUPFAM" id="SSF46785">
    <property type="entry name" value="Winged helix' DNA-binding domain"/>
    <property type="match status" value="1"/>
</dbReference>
<proteinExistence type="predicted"/>
<organism evidence="2 3">
    <name type="scientific">Nocardioides aurantiacus</name>
    <dbReference type="NCBI Taxonomy" id="86796"/>
    <lineage>
        <taxon>Bacteria</taxon>
        <taxon>Bacillati</taxon>
        <taxon>Actinomycetota</taxon>
        <taxon>Actinomycetes</taxon>
        <taxon>Propionibacteriales</taxon>
        <taxon>Nocardioidaceae</taxon>
        <taxon>Nocardioides</taxon>
    </lineage>
</organism>
<dbReference type="PROSITE" id="PS50995">
    <property type="entry name" value="HTH_MARR_2"/>
    <property type="match status" value="1"/>
</dbReference>
<dbReference type="PANTHER" id="PTHR39515">
    <property type="entry name" value="CONSERVED PROTEIN"/>
    <property type="match status" value="1"/>
</dbReference>
<dbReference type="AlphaFoldDB" id="A0A3N2CWW9"/>
<dbReference type="Gene3D" id="1.10.10.10">
    <property type="entry name" value="Winged helix-like DNA-binding domain superfamily/Winged helix DNA-binding domain"/>
    <property type="match status" value="1"/>
</dbReference>
<dbReference type="InterPro" id="IPR036388">
    <property type="entry name" value="WH-like_DNA-bd_sf"/>
</dbReference>
<dbReference type="InterPro" id="IPR052526">
    <property type="entry name" value="HTH-type_Bedaq_tolerance"/>
</dbReference>
<keyword evidence="3" id="KW-1185">Reference proteome</keyword>
<dbReference type="GO" id="GO:0003700">
    <property type="term" value="F:DNA-binding transcription factor activity"/>
    <property type="evidence" value="ECO:0007669"/>
    <property type="project" value="InterPro"/>
</dbReference>
<evidence type="ECO:0000313" key="2">
    <source>
        <dbReference type="EMBL" id="ROR91979.1"/>
    </source>
</evidence>
<dbReference type="InterPro" id="IPR000835">
    <property type="entry name" value="HTH_MarR-typ"/>
</dbReference>
<dbReference type="Proteomes" id="UP000281738">
    <property type="component" value="Unassembled WGS sequence"/>
</dbReference>
<reference evidence="2 3" key="1">
    <citation type="submission" date="2018-11" db="EMBL/GenBank/DDBJ databases">
        <title>Sequencing the genomes of 1000 actinobacteria strains.</title>
        <authorList>
            <person name="Klenk H.-P."/>
        </authorList>
    </citation>
    <scope>NUCLEOTIDE SEQUENCE [LARGE SCALE GENOMIC DNA]</scope>
    <source>
        <strain evidence="2 3">DSM 12652</strain>
    </source>
</reference>
<name>A0A3N2CWW9_9ACTN</name>
<evidence type="ECO:0000259" key="1">
    <source>
        <dbReference type="PROSITE" id="PS50995"/>
    </source>
</evidence>
<dbReference type="Pfam" id="PF01047">
    <property type="entry name" value="MarR"/>
    <property type="match status" value="1"/>
</dbReference>
<dbReference type="RefSeq" id="WP_246003521.1">
    <property type="nucleotide sequence ID" value="NZ_RKHO01000001.1"/>
</dbReference>
<evidence type="ECO:0000313" key="3">
    <source>
        <dbReference type="Proteomes" id="UP000281738"/>
    </source>
</evidence>
<accession>A0A3N2CWW9</accession>
<dbReference type="PANTHER" id="PTHR39515:SF2">
    <property type="entry name" value="HTH-TYPE TRANSCRIPTIONAL REGULATOR RV0880"/>
    <property type="match status" value="1"/>
</dbReference>
<feature type="domain" description="HTH marR-type" evidence="1">
    <location>
        <begin position="6"/>
        <end position="138"/>
    </location>
</feature>
<dbReference type="InterPro" id="IPR036390">
    <property type="entry name" value="WH_DNA-bd_sf"/>
</dbReference>
<protein>
    <submittedName>
        <fullName evidence="2">MarR family transcriptional regulator</fullName>
    </submittedName>
</protein>